<dbReference type="RefSeq" id="WP_088755030.1">
    <property type="nucleotide sequence ID" value="NZ_NJGV01000008.1"/>
</dbReference>
<dbReference type="NCBIfam" id="NF038011">
    <property type="entry name" value="PelF"/>
    <property type="match status" value="1"/>
</dbReference>
<evidence type="ECO:0000313" key="3">
    <source>
        <dbReference type="EMBL" id="OWY34668.1"/>
    </source>
</evidence>
<dbReference type="Gene3D" id="3.40.50.2000">
    <property type="entry name" value="Glycogen Phosphorylase B"/>
    <property type="match status" value="2"/>
</dbReference>
<reference evidence="3 4" key="1">
    <citation type="journal article" date="2010" name="Int. J. Syst. Evol. Microbiol.">
        <title>Reclassification of Herbaspirillum putei as a later heterotypic synonym of Herbaspirillum huttiense, with the description of H. huttiense subsp. huttiense subsp. nov. and H. huttiense subsp. putei subsp. nov., comb. nov., and description of Herbaspirillum aquaticum sp. nov.</title>
        <authorList>
            <person name="Dobritsa A.P."/>
            <person name="Reddy M.C."/>
            <person name="Samadpour M."/>
        </authorList>
    </citation>
    <scope>NUCLEOTIDE SEQUENCE [LARGE SCALE GENOMIC DNA]</scope>
    <source>
        <strain evidence="3 4">IEH 4430</strain>
    </source>
</reference>
<dbReference type="GO" id="GO:0016757">
    <property type="term" value="F:glycosyltransferase activity"/>
    <property type="evidence" value="ECO:0007669"/>
    <property type="project" value="InterPro"/>
</dbReference>
<comment type="caution">
    <text evidence="3">The sequence shown here is derived from an EMBL/GenBank/DDBJ whole genome shotgun (WGS) entry which is preliminary data.</text>
</comment>
<dbReference type="InterPro" id="IPR022622">
    <property type="entry name" value="DUF3492"/>
</dbReference>
<name>A0A225SY61_9BURK</name>
<evidence type="ECO:0000259" key="2">
    <source>
        <dbReference type="Pfam" id="PF11997"/>
    </source>
</evidence>
<dbReference type="Proteomes" id="UP000214747">
    <property type="component" value="Unassembled WGS sequence"/>
</dbReference>
<organism evidence="3 4">
    <name type="scientific">Herbaspirillum aquaticum</name>
    <dbReference type="NCBI Taxonomy" id="568783"/>
    <lineage>
        <taxon>Bacteria</taxon>
        <taxon>Pseudomonadati</taxon>
        <taxon>Pseudomonadota</taxon>
        <taxon>Betaproteobacteria</taxon>
        <taxon>Burkholderiales</taxon>
        <taxon>Oxalobacteraceae</taxon>
        <taxon>Herbaspirillum</taxon>
    </lineage>
</organism>
<proteinExistence type="predicted"/>
<protein>
    <submittedName>
        <fullName evidence="3">Glycosyl transferase family 1</fullName>
    </submittedName>
</protein>
<feature type="domain" description="DUF3492" evidence="2">
    <location>
        <begin position="23"/>
        <end position="306"/>
    </location>
</feature>
<evidence type="ECO:0000259" key="1">
    <source>
        <dbReference type="Pfam" id="PF00534"/>
    </source>
</evidence>
<dbReference type="PANTHER" id="PTHR12526">
    <property type="entry name" value="GLYCOSYLTRANSFERASE"/>
    <property type="match status" value="1"/>
</dbReference>
<gene>
    <name evidence="3" type="ORF">CEJ45_10235</name>
</gene>
<dbReference type="SUPFAM" id="SSF53756">
    <property type="entry name" value="UDP-Glycosyltransferase/glycogen phosphorylase"/>
    <property type="match status" value="1"/>
</dbReference>
<dbReference type="AlphaFoldDB" id="A0A225SY61"/>
<sequence>MNAPALRPVAGDASYQRRAKDCDVMLLLEGTFPYVSGGVSSWVNQIIRGFPEIRFGLCFIGSRPDDYGTPKYALPDNVVHLETHFIHEHLSATEVVRSRGDAKAFERIDELHAMFRAYDRTDATSHSALVAQLGELIPMMEDGGKMDQDTFLFSKRSWDYLASQYRIFCTDPSFVDYFWTVRIMHQPVWTLARVARQLIPARCYHTISTGYAGFLGALMKMQTGRPLILSEHGIYTKERKIDLFQSEWIRDNRNVFEKDASQIPYFREMWIRFFEALGRLCYQASNEIVALYETNRLRQVHDGAPAERTRNIPNGIDLPRLSKLRALRSEKIPPVLCLLGRVVPIKDVKTFIRAMRTVVNQYPEAEAWIAGPEDEDQAYAGECHAIADGLGLTDKVKFLGFQKIDELMPKIGLVVLSSISEALPLVLLEGFAAGVPAVATDVGSCRQLIYGLSEEDQALGAAGDVVGIAQPQALADAALKLLTDPQRWHAAQAAGIARVERYYTQDMMFGAYRELYQRSLAHGNAHTDAASGQPLRCPVRH</sequence>
<feature type="domain" description="Glycosyl transferase family 1" evidence="1">
    <location>
        <begin position="329"/>
        <end position="490"/>
    </location>
</feature>
<dbReference type="CDD" id="cd03813">
    <property type="entry name" value="GT4-like"/>
    <property type="match status" value="1"/>
</dbReference>
<accession>A0A225SY61</accession>
<evidence type="ECO:0000313" key="4">
    <source>
        <dbReference type="Proteomes" id="UP000214747"/>
    </source>
</evidence>
<dbReference type="InterPro" id="IPR047691">
    <property type="entry name" value="PelF-like"/>
</dbReference>
<dbReference type="EMBL" id="NJGV01000008">
    <property type="protein sequence ID" value="OWY34668.1"/>
    <property type="molecule type" value="Genomic_DNA"/>
</dbReference>
<dbReference type="Pfam" id="PF00534">
    <property type="entry name" value="Glycos_transf_1"/>
    <property type="match status" value="1"/>
</dbReference>
<keyword evidence="4" id="KW-1185">Reference proteome</keyword>
<keyword evidence="3" id="KW-0808">Transferase</keyword>
<dbReference type="InterPro" id="IPR001296">
    <property type="entry name" value="Glyco_trans_1"/>
</dbReference>
<dbReference type="PANTHER" id="PTHR12526:SF608">
    <property type="entry name" value="PELF"/>
    <property type="match status" value="1"/>
</dbReference>
<dbReference type="Pfam" id="PF11997">
    <property type="entry name" value="DUF3492"/>
    <property type="match status" value="1"/>
</dbReference>